<evidence type="ECO:0000313" key="1">
    <source>
        <dbReference type="EMBL" id="MFC5747953.1"/>
    </source>
</evidence>
<comment type="caution">
    <text evidence="1">The sequence shown here is derived from an EMBL/GenBank/DDBJ whole genome shotgun (WGS) entry which is preliminary data.</text>
</comment>
<evidence type="ECO:0000313" key="2">
    <source>
        <dbReference type="Proteomes" id="UP001596074"/>
    </source>
</evidence>
<organism evidence="1 2">
    <name type="scientific">Actinomadura rugatobispora</name>
    <dbReference type="NCBI Taxonomy" id="1994"/>
    <lineage>
        <taxon>Bacteria</taxon>
        <taxon>Bacillati</taxon>
        <taxon>Actinomycetota</taxon>
        <taxon>Actinomycetes</taxon>
        <taxon>Streptosporangiales</taxon>
        <taxon>Thermomonosporaceae</taxon>
        <taxon>Actinomadura</taxon>
    </lineage>
</organism>
<reference evidence="2" key="1">
    <citation type="journal article" date="2019" name="Int. J. Syst. Evol. Microbiol.">
        <title>The Global Catalogue of Microorganisms (GCM) 10K type strain sequencing project: providing services to taxonomists for standard genome sequencing and annotation.</title>
        <authorList>
            <consortium name="The Broad Institute Genomics Platform"/>
            <consortium name="The Broad Institute Genome Sequencing Center for Infectious Disease"/>
            <person name="Wu L."/>
            <person name="Ma J."/>
        </authorList>
    </citation>
    <scope>NUCLEOTIDE SEQUENCE [LARGE SCALE GENOMIC DNA]</scope>
    <source>
        <strain evidence="2">KCTC 42087</strain>
    </source>
</reference>
<sequence>MPERRWFLRPAYVPVMMLVLSLLAAVVVVEWRGEGAYGEPKPRDTALLEARAREVISAWQARHPVAKRTFVPVRPRTVPPVVGTSVLYGRDPSVQRQEEIGRAVRSGHLRVAPRAVTDVLPERQPVLWEDGFSLDVPVVSAADAISTARSSFCESQDCGVPALEVTGARLRSAPMETAHGRASVPVWMLDLEGTPVRLALKATDPRLEPEALKPRFQPGGGVYAPVSRVEAPTQGSSMTVQYIGAPPGEGPCSAEYRARVVEGETAVVAIVQARPRREPVEGVACAPAGTLRREVISLSRPLGERVVLDLAQGLPVPVIG</sequence>
<dbReference type="EMBL" id="JBHSON010000027">
    <property type="protein sequence ID" value="MFC5747953.1"/>
    <property type="molecule type" value="Genomic_DNA"/>
</dbReference>
<name>A0ABW1A2M0_9ACTN</name>
<protein>
    <submittedName>
        <fullName evidence="1">Uncharacterized protein</fullName>
    </submittedName>
</protein>
<proteinExistence type="predicted"/>
<dbReference type="RefSeq" id="WP_378283585.1">
    <property type="nucleotide sequence ID" value="NZ_JBHSON010000027.1"/>
</dbReference>
<accession>A0ABW1A2M0</accession>
<gene>
    <name evidence="1" type="ORF">ACFPZN_20175</name>
</gene>
<dbReference type="Proteomes" id="UP001596074">
    <property type="component" value="Unassembled WGS sequence"/>
</dbReference>
<keyword evidence="2" id="KW-1185">Reference proteome</keyword>